<dbReference type="Proteomes" id="UP000030758">
    <property type="component" value="Unassembled WGS sequence"/>
</dbReference>
<protein>
    <submittedName>
        <fullName evidence="2">Uncharacterized protein</fullName>
    </submittedName>
</protein>
<proteinExistence type="predicted"/>
<gene>
    <name evidence="2" type="ORF">M514_22570</name>
</gene>
<accession>A0A085N746</accession>
<name>A0A085N746_9BILA</name>
<feature type="region of interest" description="Disordered" evidence="1">
    <location>
        <begin position="65"/>
        <end position="89"/>
    </location>
</feature>
<evidence type="ECO:0000256" key="1">
    <source>
        <dbReference type="SAM" id="MobiDB-lite"/>
    </source>
</evidence>
<feature type="compositionally biased region" description="Basic and acidic residues" evidence="1">
    <location>
        <begin position="66"/>
        <end position="89"/>
    </location>
</feature>
<organism evidence="2">
    <name type="scientific">Trichuris suis</name>
    <name type="common">pig whipworm</name>
    <dbReference type="NCBI Taxonomy" id="68888"/>
    <lineage>
        <taxon>Eukaryota</taxon>
        <taxon>Metazoa</taxon>
        <taxon>Ecdysozoa</taxon>
        <taxon>Nematoda</taxon>
        <taxon>Enoplea</taxon>
        <taxon>Dorylaimia</taxon>
        <taxon>Trichinellida</taxon>
        <taxon>Trichuridae</taxon>
        <taxon>Trichuris</taxon>
    </lineage>
</organism>
<sequence>MRRASEADTGGGKFYSLTLVRPRVLCHTLLGWPFGAAILATRQKIATYFFFEQKTSSIGFQLKVKPNSDKTRQSRENQRIKDVQATTDH</sequence>
<evidence type="ECO:0000313" key="2">
    <source>
        <dbReference type="EMBL" id="KFD65292.1"/>
    </source>
</evidence>
<dbReference type="EMBL" id="KL367541">
    <property type="protein sequence ID" value="KFD65292.1"/>
    <property type="molecule type" value="Genomic_DNA"/>
</dbReference>
<reference evidence="2" key="1">
    <citation type="journal article" date="2014" name="Nat. Genet.">
        <title>Genome and transcriptome of the porcine whipworm Trichuris suis.</title>
        <authorList>
            <person name="Jex A.R."/>
            <person name="Nejsum P."/>
            <person name="Schwarz E.M."/>
            <person name="Hu L."/>
            <person name="Young N.D."/>
            <person name="Hall R.S."/>
            <person name="Korhonen P.K."/>
            <person name="Liao S."/>
            <person name="Thamsborg S."/>
            <person name="Xia J."/>
            <person name="Xu P."/>
            <person name="Wang S."/>
            <person name="Scheerlinck J.P."/>
            <person name="Hofmann A."/>
            <person name="Sternberg P.W."/>
            <person name="Wang J."/>
            <person name="Gasser R.B."/>
        </authorList>
    </citation>
    <scope>NUCLEOTIDE SEQUENCE [LARGE SCALE GENOMIC DNA]</scope>
    <source>
        <strain evidence="2">DCEP-RM93F</strain>
    </source>
</reference>
<dbReference type="AlphaFoldDB" id="A0A085N746"/>